<feature type="transmembrane region" description="Helical" evidence="1">
    <location>
        <begin position="310"/>
        <end position="326"/>
    </location>
</feature>
<feature type="transmembrane region" description="Helical" evidence="1">
    <location>
        <begin position="403"/>
        <end position="421"/>
    </location>
</feature>
<keyword evidence="1" id="KW-0472">Membrane</keyword>
<feature type="transmembrane region" description="Helical" evidence="1">
    <location>
        <begin position="285"/>
        <end position="304"/>
    </location>
</feature>
<protein>
    <submittedName>
        <fullName evidence="2">O-antigen ligase</fullName>
    </submittedName>
</protein>
<dbReference type="AlphaFoldDB" id="A0A318EKG9"/>
<accession>A0A318EKG9</accession>
<keyword evidence="1" id="KW-1133">Transmembrane helix</keyword>
<evidence type="ECO:0000256" key="1">
    <source>
        <dbReference type="SAM" id="Phobius"/>
    </source>
</evidence>
<feature type="transmembrane region" description="Helical" evidence="1">
    <location>
        <begin position="252"/>
        <end position="273"/>
    </location>
</feature>
<feature type="transmembrane region" description="Helical" evidence="1">
    <location>
        <begin position="159"/>
        <end position="183"/>
    </location>
</feature>
<feature type="transmembrane region" description="Helical" evidence="1">
    <location>
        <begin position="338"/>
        <end position="358"/>
    </location>
</feature>
<organism evidence="2 3">
    <name type="scientific">Lachnotalea glycerini</name>
    <dbReference type="NCBI Taxonomy" id="1763509"/>
    <lineage>
        <taxon>Bacteria</taxon>
        <taxon>Bacillati</taxon>
        <taxon>Bacillota</taxon>
        <taxon>Clostridia</taxon>
        <taxon>Lachnospirales</taxon>
        <taxon>Lachnospiraceae</taxon>
        <taxon>Lachnotalea</taxon>
    </lineage>
</organism>
<keyword evidence="2" id="KW-0436">Ligase</keyword>
<feature type="transmembrane region" description="Helical" evidence="1">
    <location>
        <begin position="456"/>
        <end position="477"/>
    </location>
</feature>
<dbReference type="SUPFAM" id="SSF75005">
    <property type="entry name" value="Arabinanase/levansucrase/invertase"/>
    <property type="match status" value="1"/>
</dbReference>
<feature type="transmembrane region" description="Helical" evidence="1">
    <location>
        <begin position="224"/>
        <end position="246"/>
    </location>
</feature>
<dbReference type="EMBL" id="QICS01000010">
    <property type="protein sequence ID" value="PXV87246.1"/>
    <property type="molecule type" value="Genomic_DNA"/>
</dbReference>
<evidence type="ECO:0000313" key="2">
    <source>
        <dbReference type="EMBL" id="PXV87246.1"/>
    </source>
</evidence>
<feature type="transmembrane region" description="Helical" evidence="1">
    <location>
        <begin position="673"/>
        <end position="698"/>
    </location>
</feature>
<reference evidence="2 3" key="1">
    <citation type="submission" date="2018-05" db="EMBL/GenBank/DDBJ databases">
        <title>Genomic Encyclopedia of Type Strains, Phase IV (KMG-IV): sequencing the most valuable type-strain genomes for metagenomic binning, comparative biology and taxonomic classification.</title>
        <authorList>
            <person name="Goeker M."/>
        </authorList>
    </citation>
    <scope>NUCLEOTIDE SEQUENCE [LARGE SCALE GENOMIC DNA]</scope>
    <source>
        <strain evidence="2 3">DSM 28816</strain>
    </source>
</reference>
<feature type="transmembrane region" description="Helical" evidence="1">
    <location>
        <begin position="195"/>
        <end position="212"/>
    </location>
</feature>
<feature type="transmembrane region" description="Helical" evidence="1">
    <location>
        <begin position="427"/>
        <end position="444"/>
    </location>
</feature>
<keyword evidence="1" id="KW-0812">Transmembrane</keyword>
<dbReference type="Proteomes" id="UP000247523">
    <property type="component" value="Unassembled WGS sequence"/>
</dbReference>
<comment type="caution">
    <text evidence="2">The sequence shown here is derived from an EMBL/GenBank/DDBJ whole genome shotgun (WGS) entry which is preliminary data.</text>
</comment>
<sequence>MRCYHRIKLNIHKVVFMLIGIFISIYFAAYMVNLWGVTENNVEKKYVLDAVPSLNDDVKKENNEYDILNNDVTINFYVTNADNYNYLLINFLSDNINEKAKLYFYDDMGHILEEKEIELSGSTELLKISQDGFSYIKVNFKNMSNISFKIQKMQFRSELAFSNWVLFAKYVCVCFIVYISLSIGLSKFFRYKNIVFKYYVLSDVLIYIYDMLKRILFKEIKYISKYYYIVTCTIVTTLLLVFYKMYSISYDVQYIELIIYITIGIFLITKLLSKENNIRVKWNNPLAMSWIILSVLMIISEIFTDQTKGMIGYFNLGVLGIYFYITGKIEKREKVLNYLRTAILITFIPCIIKCLFFYNESQGILRYAGLYSNSNQFAGYVIVVFAVLISDLDYYVELKQIKSGLVFNNVLLGFASCFLWLTQTRTTLLAMLLIIFLEIAKIYIMRKKYSEKLKNIIIIIFMLVIIPITWEVSIWSINNISLKNSNQKIVVKQIDNVSIPVYAAEDSNRIVKTLKNSSSLGQFSNNRFDFWMTYIRNMNLVGHKDFLYMESISSASPSHNAIIGMMYKYGIFTGIPYIIMLFFSFWYAIKYFINNSYKKKNAMLPLNIVIAFIMCALLDTMDERPFWKMLWLVYYLIVGFLMNMENEEDADECLNINNYNEVYYLGCNKLEKYTITLGLILLIVLHVGKFIYIGVNWWESRISKNSIYFKKISNETVQNVPLWLTSIYDSNQFISEEETMPEELQGYNPDYFMYNGINYVYYQDIDSNQVALAASKDDNEWKIYKDPILKLGKTGAFDDTAIIKSDVVYVAPYYYMIYIGENSELKRQIGIAVSNDGIIWTKKNVRGTFKEEYVEDISAEYDVEAGIIKLEYIKGSLDVVKADINVSQNRDMFNFDTEADWTTSLVSSEEVLSGSYGIEGDAGSKNVWMQSEASVDLYYNDDASKLILNGYMPLDIYMQKNINAVTLNVKINGEEVYKKIFNSSEVFQIEIPIDTLERQGDSMHIELSTDYDFIPKKWGISEDERNLSYIINSIKQE</sequence>
<dbReference type="Gene3D" id="2.115.10.20">
    <property type="entry name" value="Glycosyl hydrolase domain, family 43"/>
    <property type="match status" value="1"/>
</dbReference>
<dbReference type="GO" id="GO:0016874">
    <property type="term" value="F:ligase activity"/>
    <property type="evidence" value="ECO:0007669"/>
    <property type="project" value="UniProtKB-KW"/>
</dbReference>
<feature type="transmembrane region" description="Helical" evidence="1">
    <location>
        <begin position="378"/>
        <end position="396"/>
    </location>
</feature>
<proteinExistence type="predicted"/>
<evidence type="ECO:0000313" key="3">
    <source>
        <dbReference type="Proteomes" id="UP000247523"/>
    </source>
</evidence>
<feature type="transmembrane region" description="Helical" evidence="1">
    <location>
        <begin position="601"/>
        <end position="619"/>
    </location>
</feature>
<feature type="transmembrane region" description="Helical" evidence="1">
    <location>
        <begin position="569"/>
        <end position="589"/>
    </location>
</feature>
<feature type="transmembrane region" description="Helical" evidence="1">
    <location>
        <begin position="14"/>
        <end position="35"/>
    </location>
</feature>
<name>A0A318EKG9_9FIRM</name>
<dbReference type="RefSeq" id="WP_110291564.1">
    <property type="nucleotide sequence ID" value="NZ_QICS01000010.1"/>
</dbReference>
<dbReference type="InterPro" id="IPR023296">
    <property type="entry name" value="Glyco_hydro_beta-prop_sf"/>
</dbReference>
<gene>
    <name evidence="2" type="ORF">C8E03_1107</name>
</gene>